<name>A0A3A6TXQ6_9GAMM</name>
<comment type="caution">
    <text evidence="2">The sequence shown here is derived from an EMBL/GenBank/DDBJ whole genome shotgun (WGS) entry which is preliminary data.</text>
</comment>
<dbReference type="AlphaFoldDB" id="A0A3A6TXQ6"/>
<proteinExistence type="predicted"/>
<feature type="compositionally biased region" description="Polar residues" evidence="1">
    <location>
        <begin position="204"/>
        <end position="230"/>
    </location>
</feature>
<evidence type="ECO:0000313" key="2">
    <source>
        <dbReference type="EMBL" id="RJY19270.1"/>
    </source>
</evidence>
<sequence>MAVASSLTISPEVLKWSSTDKQLSGLSENLVKQLSLAIENKDTTVSFNVKTDKANPKLIKFHIFHEQNASGEQQTILKEGKVLKTQTDIAVALIKQYRIESQKSSASSSDEPTSNSSPQTSTPPSSTSQAHELADNLSTEGTQDSPNAQKASEPVKTPSLERKNSNESDDNYEDVTNAIQKTDDDANVDNGAVTADGKSEALAEQSNNEETASQKSSESLAADKSTPSESSKSDTAEELSTAKSLATDKSAPQQSPKTVRSEESIADEETTKPEVTSLKGDEAQAKPVTPDTSLHPKKTNVDGVQYIIVPVNKPASEATSSTPMKPVSIVFQQEGDKIKLYNANGSAESNQAIKLPISDQFEGPFHSDEIFVTEIKAEGNYTLLFKPIENSNTASVMVKKVDESEIKNS</sequence>
<feature type="compositionally biased region" description="Polar residues" evidence="1">
    <location>
        <begin position="136"/>
        <end position="150"/>
    </location>
</feature>
<evidence type="ECO:0000313" key="3">
    <source>
        <dbReference type="Proteomes" id="UP000273022"/>
    </source>
</evidence>
<feature type="region of interest" description="Disordered" evidence="1">
    <location>
        <begin position="101"/>
        <end position="298"/>
    </location>
</feature>
<organism evidence="2 3">
    <name type="scientific">Parashewanella spongiae</name>
    <dbReference type="NCBI Taxonomy" id="342950"/>
    <lineage>
        <taxon>Bacteria</taxon>
        <taxon>Pseudomonadati</taxon>
        <taxon>Pseudomonadota</taxon>
        <taxon>Gammaproteobacteria</taxon>
        <taxon>Alteromonadales</taxon>
        <taxon>Shewanellaceae</taxon>
        <taxon>Parashewanella</taxon>
    </lineage>
</organism>
<dbReference type="Proteomes" id="UP000273022">
    <property type="component" value="Unassembled WGS sequence"/>
</dbReference>
<feature type="compositionally biased region" description="Low complexity" evidence="1">
    <location>
        <begin position="102"/>
        <end position="129"/>
    </location>
</feature>
<reference evidence="2 3" key="1">
    <citation type="submission" date="2018-09" db="EMBL/GenBank/DDBJ databases">
        <title>Phylogeny of the Shewanellaceae, and recommendation for two new genera, Pseudoshewanella and Parashewanella.</title>
        <authorList>
            <person name="Wang G."/>
        </authorList>
    </citation>
    <scope>NUCLEOTIDE SEQUENCE [LARGE SCALE GENOMIC DNA]</scope>
    <source>
        <strain evidence="2 3">KCTC 22492</strain>
    </source>
</reference>
<gene>
    <name evidence="2" type="ORF">D5R81_01355</name>
</gene>
<keyword evidence="3" id="KW-1185">Reference proteome</keyword>
<dbReference type="RefSeq" id="WP_121851865.1">
    <property type="nucleotide sequence ID" value="NZ_CP037952.1"/>
</dbReference>
<evidence type="ECO:0000256" key="1">
    <source>
        <dbReference type="SAM" id="MobiDB-lite"/>
    </source>
</evidence>
<dbReference type="EMBL" id="QYYH01000005">
    <property type="protein sequence ID" value="RJY19270.1"/>
    <property type="molecule type" value="Genomic_DNA"/>
</dbReference>
<protein>
    <submittedName>
        <fullName evidence="2">Uncharacterized protein</fullName>
    </submittedName>
</protein>
<accession>A0A3A6TXQ6</accession>